<dbReference type="AlphaFoldDB" id="A0ABD3XTA3"/>
<evidence type="ECO:0000313" key="3">
    <source>
        <dbReference type="Proteomes" id="UP001634394"/>
    </source>
</evidence>
<dbReference type="Proteomes" id="UP001634394">
    <property type="component" value="Unassembled WGS sequence"/>
</dbReference>
<gene>
    <name evidence="2" type="ORF">ACJMK2_000598</name>
</gene>
<name>A0ABD3XTA3_SINWO</name>
<comment type="caution">
    <text evidence="2">The sequence shown here is derived from an EMBL/GenBank/DDBJ whole genome shotgun (WGS) entry which is preliminary data.</text>
</comment>
<feature type="non-terminal residue" evidence="2">
    <location>
        <position position="102"/>
    </location>
</feature>
<proteinExistence type="predicted"/>
<dbReference type="EMBL" id="JBJQND010000001">
    <property type="protein sequence ID" value="KAL3888223.1"/>
    <property type="molecule type" value="Genomic_DNA"/>
</dbReference>
<feature type="compositionally biased region" description="Polar residues" evidence="1">
    <location>
        <begin position="89"/>
        <end position="102"/>
    </location>
</feature>
<reference evidence="2 3" key="1">
    <citation type="submission" date="2024-11" db="EMBL/GenBank/DDBJ databases">
        <title>Chromosome-level genome assembly of the freshwater bivalve Anodonta woodiana.</title>
        <authorList>
            <person name="Chen X."/>
        </authorList>
    </citation>
    <scope>NUCLEOTIDE SEQUENCE [LARGE SCALE GENOMIC DNA]</scope>
    <source>
        <strain evidence="2">MN2024</strain>
        <tissue evidence="2">Gills</tissue>
    </source>
</reference>
<sequence>MYTCKPYQPQPNDFRYREYKYKPYKPVYVDPLTKKIEPYRSHVGGHTRSSEYQLTKKDDLSVRKELANPDSYKEKPTKQSKPLRKPPVVTNNNSHNGATELK</sequence>
<feature type="compositionally biased region" description="Basic and acidic residues" evidence="1">
    <location>
        <begin position="54"/>
        <end position="77"/>
    </location>
</feature>
<evidence type="ECO:0000256" key="1">
    <source>
        <dbReference type="SAM" id="MobiDB-lite"/>
    </source>
</evidence>
<keyword evidence="3" id="KW-1185">Reference proteome</keyword>
<accession>A0ABD3XTA3</accession>
<feature type="region of interest" description="Disordered" evidence="1">
    <location>
        <begin position="38"/>
        <end position="102"/>
    </location>
</feature>
<protein>
    <submittedName>
        <fullName evidence="2">Uncharacterized protein</fullName>
    </submittedName>
</protein>
<evidence type="ECO:0000313" key="2">
    <source>
        <dbReference type="EMBL" id="KAL3888223.1"/>
    </source>
</evidence>
<organism evidence="2 3">
    <name type="scientific">Sinanodonta woodiana</name>
    <name type="common">Chinese pond mussel</name>
    <name type="synonym">Anodonta woodiana</name>
    <dbReference type="NCBI Taxonomy" id="1069815"/>
    <lineage>
        <taxon>Eukaryota</taxon>
        <taxon>Metazoa</taxon>
        <taxon>Spiralia</taxon>
        <taxon>Lophotrochozoa</taxon>
        <taxon>Mollusca</taxon>
        <taxon>Bivalvia</taxon>
        <taxon>Autobranchia</taxon>
        <taxon>Heteroconchia</taxon>
        <taxon>Palaeoheterodonta</taxon>
        <taxon>Unionida</taxon>
        <taxon>Unionoidea</taxon>
        <taxon>Unionidae</taxon>
        <taxon>Unioninae</taxon>
        <taxon>Sinanodonta</taxon>
    </lineage>
</organism>